<organism evidence="7 8">
    <name type="scientific">Drosophila madeirensis</name>
    <name type="common">Fruit fly</name>
    <dbReference type="NCBI Taxonomy" id="30013"/>
    <lineage>
        <taxon>Eukaryota</taxon>
        <taxon>Metazoa</taxon>
        <taxon>Ecdysozoa</taxon>
        <taxon>Arthropoda</taxon>
        <taxon>Hexapoda</taxon>
        <taxon>Insecta</taxon>
        <taxon>Pterygota</taxon>
        <taxon>Neoptera</taxon>
        <taxon>Endopterygota</taxon>
        <taxon>Diptera</taxon>
        <taxon>Brachycera</taxon>
        <taxon>Muscomorpha</taxon>
        <taxon>Ephydroidea</taxon>
        <taxon>Drosophilidae</taxon>
        <taxon>Drosophila</taxon>
        <taxon>Sophophora</taxon>
    </lineage>
</organism>
<dbReference type="InterPro" id="IPR031336">
    <property type="entry name" value="CDC73_C"/>
</dbReference>
<feature type="region of interest" description="Disordered" evidence="5">
    <location>
        <begin position="1"/>
        <end position="120"/>
    </location>
</feature>
<comment type="similarity">
    <text evidence="2">Belongs to the CDC73 family.</text>
</comment>
<comment type="subcellular location">
    <subcellularLocation>
        <location evidence="1">Nucleus</location>
    </subcellularLocation>
</comment>
<dbReference type="EMBL" id="AP029266">
    <property type="protein sequence ID" value="BFG00454.1"/>
    <property type="molecule type" value="Genomic_DNA"/>
</dbReference>
<gene>
    <name evidence="7" type="ORF">DMAD_00451</name>
</gene>
<keyword evidence="3" id="KW-0804">Transcription</keyword>
<dbReference type="Proteomes" id="UP001500889">
    <property type="component" value="Chromosome A"/>
</dbReference>
<accession>A0AAU9FXC9</accession>
<feature type="domain" description="Cell division control protein 73 C-terminal" evidence="6">
    <location>
        <begin position="227"/>
        <end position="387"/>
    </location>
</feature>
<dbReference type="PANTHER" id="PTHR12466">
    <property type="entry name" value="CDC73 DOMAIN PROTEIN"/>
    <property type="match status" value="1"/>
</dbReference>
<evidence type="ECO:0000259" key="6">
    <source>
        <dbReference type="Pfam" id="PF05179"/>
    </source>
</evidence>
<dbReference type="InterPro" id="IPR007852">
    <property type="entry name" value="Cdc73/Parafibromin"/>
</dbReference>
<dbReference type="InterPro" id="IPR038103">
    <property type="entry name" value="CDC73_C_sf"/>
</dbReference>
<keyword evidence="8" id="KW-1185">Reference proteome</keyword>
<dbReference type="GO" id="GO:0006368">
    <property type="term" value="P:transcription elongation by RNA polymerase II"/>
    <property type="evidence" value="ECO:0007669"/>
    <property type="project" value="InterPro"/>
</dbReference>
<feature type="compositionally biased region" description="Low complexity" evidence="5">
    <location>
        <begin position="54"/>
        <end position="71"/>
    </location>
</feature>
<evidence type="ECO:0000256" key="2">
    <source>
        <dbReference type="ARBA" id="ARBA00010427"/>
    </source>
</evidence>
<feature type="compositionally biased region" description="Low complexity" evidence="5">
    <location>
        <begin position="147"/>
        <end position="160"/>
    </location>
</feature>
<protein>
    <submittedName>
        <fullName evidence="7">Parafibromin-like</fullName>
    </submittedName>
</protein>
<dbReference type="GO" id="GO:0032968">
    <property type="term" value="P:positive regulation of transcription elongation by RNA polymerase II"/>
    <property type="evidence" value="ECO:0007669"/>
    <property type="project" value="TreeGrafter"/>
</dbReference>
<reference evidence="7 8" key="1">
    <citation type="submission" date="2024-02" db="EMBL/GenBank/DDBJ databases">
        <title>A chromosome-level genome assembly of Drosophila madeirensis, a fruit fly species endemic to Madeira island.</title>
        <authorList>
            <person name="Tomihara K."/>
            <person name="Llopart A."/>
            <person name="Yamamoto D."/>
        </authorList>
    </citation>
    <scope>NUCLEOTIDE SEQUENCE [LARGE SCALE GENOMIC DNA]</scope>
    <source>
        <strain evidence="7 8">RF1</strain>
    </source>
</reference>
<evidence type="ECO:0000313" key="8">
    <source>
        <dbReference type="Proteomes" id="UP001500889"/>
    </source>
</evidence>
<evidence type="ECO:0000313" key="7">
    <source>
        <dbReference type="EMBL" id="BFG00454.1"/>
    </source>
</evidence>
<dbReference type="GO" id="GO:0016593">
    <property type="term" value="C:Cdc73/Paf1 complex"/>
    <property type="evidence" value="ECO:0007669"/>
    <property type="project" value="InterPro"/>
</dbReference>
<sequence length="408" mass="45415">MENPDPNFERKKETADCADSQPLAENLVQRQAIRTLEEHKARSPFPPLAEKEAATAAAAAARESAGAAEAASSGDSDVDSPSTIPYLRLCTPSSVLKRKAATPTERKSVPKTPRAKGADQIADLCGMDVPVVSTSPPAFSSEEPLYSSSVDTETTTDSPQTPEPEAEQETTAAPIAFWPKYNRYEQEKFLKPLSTQTSFVIDPLGTHFPEGPYRPQSLDQVHAAMRLPIIVLPADPAGLITLKNVRALLVDLKFQQSEGRPCPWAPAEQPREEVIIERWFAGGVSRKYKVVDDVAKLASCDEWRRIVAVFACGPIEQFNNWWPWKGNAKQIFLNVCAFHLYLKGTPVHQDLAQMLDTKEVNPLEINLPEPYTHSGTLLSFWGRLDKFVHSNARFRFLLDDYYPANTYY</sequence>
<evidence type="ECO:0000256" key="3">
    <source>
        <dbReference type="ARBA" id="ARBA00023163"/>
    </source>
</evidence>
<evidence type="ECO:0000256" key="5">
    <source>
        <dbReference type="SAM" id="MobiDB-lite"/>
    </source>
</evidence>
<dbReference type="PANTHER" id="PTHR12466:SF8">
    <property type="entry name" value="PARAFIBROMIN"/>
    <property type="match status" value="1"/>
</dbReference>
<evidence type="ECO:0000256" key="4">
    <source>
        <dbReference type="ARBA" id="ARBA00023242"/>
    </source>
</evidence>
<evidence type="ECO:0000256" key="1">
    <source>
        <dbReference type="ARBA" id="ARBA00004123"/>
    </source>
</evidence>
<dbReference type="GO" id="GO:0000993">
    <property type="term" value="F:RNA polymerase II complex binding"/>
    <property type="evidence" value="ECO:0007669"/>
    <property type="project" value="TreeGrafter"/>
</dbReference>
<name>A0AAU9FXC9_DROMD</name>
<feature type="compositionally biased region" description="Polar residues" evidence="5">
    <location>
        <begin position="73"/>
        <end position="83"/>
    </location>
</feature>
<feature type="region of interest" description="Disordered" evidence="5">
    <location>
        <begin position="133"/>
        <end position="172"/>
    </location>
</feature>
<keyword evidence="4" id="KW-0539">Nucleus</keyword>
<dbReference type="AlphaFoldDB" id="A0AAU9FXC9"/>
<proteinExistence type="inferred from homology"/>
<dbReference type="Pfam" id="PF05179">
    <property type="entry name" value="CDC73_C"/>
    <property type="match status" value="1"/>
</dbReference>
<dbReference type="Gene3D" id="3.40.50.11990">
    <property type="entry name" value="RNA polymerase II accessory factor, Cdc73 C-terminal domain"/>
    <property type="match status" value="1"/>
</dbReference>